<evidence type="ECO:0000256" key="4">
    <source>
        <dbReference type="SAM" id="Coils"/>
    </source>
</evidence>
<dbReference type="AlphaFoldDB" id="A0A8J4THR8"/>
<dbReference type="PANTHER" id="PTHR25465">
    <property type="entry name" value="B-BOX DOMAIN CONTAINING"/>
    <property type="match status" value="1"/>
</dbReference>
<feature type="coiled-coil region" evidence="4">
    <location>
        <begin position="48"/>
        <end position="94"/>
    </location>
</feature>
<organism evidence="6 7">
    <name type="scientific">Clarias magur</name>
    <name type="common">Asian catfish</name>
    <name type="synonym">Macropteronotus magur</name>
    <dbReference type="NCBI Taxonomy" id="1594786"/>
    <lineage>
        <taxon>Eukaryota</taxon>
        <taxon>Metazoa</taxon>
        <taxon>Chordata</taxon>
        <taxon>Craniata</taxon>
        <taxon>Vertebrata</taxon>
        <taxon>Euteleostomi</taxon>
        <taxon>Actinopterygii</taxon>
        <taxon>Neopterygii</taxon>
        <taxon>Teleostei</taxon>
        <taxon>Ostariophysi</taxon>
        <taxon>Siluriformes</taxon>
        <taxon>Clariidae</taxon>
        <taxon>Clarias</taxon>
    </lineage>
</organism>
<feature type="domain" description="TRIM8/14/16/25/29/45/65 coiled-coil region" evidence="5">
    <location>
        <begin position="9"/>
        <end position="133"/>
    </location>
</feature>
<dbReference type="InterPro" id="IPR058030">
    <property type="entry name" value="TRIM8/14/16/25/29/45/65_CC"/>
</dbReference>
<evidence type="ECO:0000256" key="3">
    <source>
        <dbReference type="ARBA" id="ARBA00022833"/>
    </source>
</evidence>
<dbReference type="Pfam" id="PF25600">
    <property type="entry name" value="TRIM_CC"/>
    <property type="match status" value="1"/>
</dbReference>
<dbReference type="OrthoDB" id="6105938at2759"/>
<proteinExistence type="predicted"/>
<dbReference type="PANTHER" id="PTHR25465:SF32">
    <property type="entry name" value="BLOODTHIRSTY-RELATED GENE FAMILY, MEMBER 16 ISOFORM X1-RELATED"/>
    <property type="match status" value="1"/>
</dbReference>
<reference evidence="6" key="1">
    <citation type="submission" date="2020-07" db="EMBL/GenBank/DDBJ databases">
        <title>Clarias magur genome sequencing, assembly and annotation.</title>
        <authorList>
            <person name="Kushwaha B."/>
            <person name="Kumar R."/>
            <person name="Das P."/>
            <person name="Joshi C.G."/>
            <person name="Kumar D."/>
            <person name="Nagpure N.S."/>
            <person name="Pandey M."/>
            <person name="Agarwal S."/>
            <person name="Srivastava S."/>
            <person name="Singh M."/>
            <person name="Sahoo L."/>
            <person name="Jayasankar P."/>
            <person name="Meher P.K."/>
            <person name="Koringa P.G."/>
            <person name="Iquebal M.A."/>
            <person name="Das S.P."/>
            <person name="Bit A."/>
            <person name="Patnaik S."/>
            <person name="Patel N."/>
            <person name="Shah T.M."/>
            <person name="Hinsu A."/>
            <person name="Jena J.K."/>
        </authorList>
    </citation>
    <scope>NUCLEOTIDE SEQUENCE</scope>
    <source>
        <strain evidence="6">CIFAMagur01</strain>
        <tissue evidence="6">Testis</tissue>
    </source>
</reference>
<keyword evidence="4" id="KW-0175">Coiled coil</keyword>
<keyword evidence="7" id="KW-1185">Reference proteome</keyword>
<accession>A0A8J4THR8</accession>
<feature type="non-terminal residue" evidence="6">
    <location>
        <position position="1"/>
    </location>
</feature>
<name>A0A8J4THR8_CLAMG</name>
<evidence type="ECO:0000259" key="5">
    <source>
        <dbReference type="Pfam" id="PF25600"/>
    </source>
</evidence>
<dbReference type="InterPro" id="IPR051051">
    <property type="entry name" value="E3_ubiq-ligase_TRIM/RNF"/>
</dbReference>
<gene>
    <name evidence="6" type="ORF">DAT39_019573</name>
</gene>
<keyword evidence="2" id="KW-0863">Zinc-finger</keyword>
<protein>
    <submittedName>
        <fullName evidence="6">E3 ubiquitin-protein ligase TRIM39-like isoform X1</fullName>
    </submittedName>
</protein>
<evidence type="ECO:0000313" key="7">
    <source>
        <dbReference type="Proteomes" id="UP000727407"/>
    </source>
</evidence>
<keyword evidence="3" id="KW-0862">Zinc</keyword>
<evidence type="ECO:0000256" key="1">
    <source>
        <dbReference type="ARBA" id="ARBA00022723"/>
    </source>
</evidence>
<dbReference type="Proteomes" id="UP000727407">
    <property type="component" value="Unassembled WGS sequence"/>
</dbReference>
<keyword evidence="1" id="KW-0479">Metal-binding</keyword>
<dbReference type="EMBL" id="QNUK01000656">
    <property type="protein sequence ID" value="KAF5890728.1"/>
    <property type="molecule type" value="Genomic_DNA"/>
</dbReference>
<comment type="caution">
    <text evidence="6">The sequence shown here is derived from an EMBL/GenBank/DDBJ whole genome shotgun (WGS) entry which is preliminary data.</text>
</comment>
<feature type="non-terminal residue" evidence="6">
    <location>
        <position position="161"/>
    </location>
</feature>
<sequence length="161" mass="19051">TQAEVQEMIQKHLNKIKEIKHSVEVNNRITEKEKADVMEIFSALVRCIERSQAELLKVMEEKQKVAERQAEEFIKDLEQEVTELKRRNTELEQLSHTEDHLHLLQIYPSLCSPPHTQDWTDVTINSYRSMGPSERIKIQETCYKEIEKLIEIEMNTVQQYA</sequence>
<evidence type="ECO:0000256" key="2">
    <source>
        <dbReference type="ARBA" id="ARBA00022771"/>
    </source>
</evidence>
<evidence type="ECO:0000313" key="6">
    <source>
        <dbReference type="EMBL" id="KAF5890728.1"/>
    </source>
</evidence>
<dbReference type="GO" id="GO:0008270">
    <property type="term" value="F:zinc ion binding"/>
    <property type="evidence" value="ECO:0007669"/>
    <property type="project" value="UniProtKB-KW"/>
</dbReference>